<protein>
    <submittedName>
        <fullName evidence="2">Unannotated protein</fullName>
    </submittedName>
</protein>
<feature type="transmembrane region" description="Helical" evidence="1">
    <location>
        <begin position="34"/>
        <end position="53"/>
    </location>
</feature>
<keyword evidence="1" id="KW-0812">Transmembrane</keyword>
<dbReference type="Pfam" id="PF13385">
    <property type="entry name" value="Laminin_G_3"/>
    <property type="match status" value="1"/>
</dbReference>
<proteinExistence type="predicted"/>
<gene>
    <name evidence="2" type="ORF">UFOPK1946_00190</name>
</gene>
<evidence type="ECO:0000313" key="2">
    <source>
        <dbReference type="EMBL" id="CAB4617695.1"/>
    </source>
</evidence>
<name>A0A6J6I1M8_9ZZZZ</name>
<dbReference type="InterPro" id="IPR013320">
    <property type="entry name" value="ConA-like_dom_sf"/>
</dbReference>
<dbReference type="EMBL" id="CAEZVG010000004">
    <property type="protein sequence ID" value="CAB4617695.1"/>
    <property type="molecule type" value="Genomic_DNA"/>
</dbReference>
<organism evidence="2">
    <name type="scientific">freshwater metagenome</name>
    <dbReference type="NCBI Taxonomy" id="449393"/>
    <lineage>
        <taxon>unclassified sequences</taxon>
        <taxon>metagenomes</taxon>
        <taxon>ecological metagenomes</taxon>
    </lineage>
</organism>
<dbReference type="AlphaFoldDB" id="A0A6J6I1M8"/>
<dbReference type="Gene3D" id="2.60.120.200">
    <property type="match status" value="1"/>
</dbReference>
<keyword evidence="1" id="KW-1133">Transmembrane helix</keyword>
<reference evidence="2" key="1">
    <citation type="submission" date="2020-05" db="EMBL/GenBank/DDBJ databases">
        <authorList>
            <person name="Chiriac C."/>
            <person name="Salcher M."/>
            <person name="Ghai R."/>
            <person name="Kavagutti S V."/>
        </authorList>
    </citation>
    <scope>NUCLEOTIDE SEQUENCE</scope>
</reference>
<dbReference type="SUPFAM" id="SSF49899">
    <property type="entry name" value="Concanavalin A-like lectins/glucanases"/>
    <property type="match status" value="1"/>
</dbReference>
<evidence type="ECO:0000256" key="1">
    <source>
        <dbReference type="SAM" id="Phobius"/>
    </source>
</evidence>
<keyword evidence="1" id="KW-0472">Membrane</keyword>
<sequence>MRARDEKEIAWDELYQFSGEPESPARSPRRNSRALLTFVLLMIGSTFFLKGTLAANISLGSSNFEFGQGVQVLTACSGATPLTVTPIAAFANASGAGSFYFKSFKISNIPAECAGKSFTLNAYDSATATALPTFDTTTSDVVIYNDSGNYVSASGTTVTLVTHSTSSFTATFTSPAALASQVARITLQSTKGTPPYDYNSVAFTPSTYLTLSPGISPGTSPFSIEAWIKTDSSFNGGNILGNANESGGLSFILDSPTLAHIDGYNIGAYNYTLPFTLQPNTWYHIAIARNGSNAQTVWVNGTRSTTGVQTDSINYYGKATGINWAHCTWCVAGSSKFNGERISNLRVIVGSTPYDPNSATITVPTMPLANVTNTKLLLNFNNSSSMLVDSSGTQTVTNNGVTFQSGQ</sequence>
<accession>A0A6J6I1M8</accession>